<reference evidence="1 2" key="1">
    <citation type="journal article" date="2020" name="ISME J.">
        <title>Comparative genomics reveals insights into cyanobacterial evolution and habitat adaptation.</title>
        <authorList>
            <person name="Chen M.Y."/>
            <person name="Teng W.K."/>
            <person name="Zhao L."/>
            <person name="Hu C.X."/>
            <person name="Zhou Y.K."/>
            <person name="Han B.P."/>
            <person name="Song L.R."/>
            <person name="Shu W.S."/>
        </authorList>
    </citation>
    <scope>NUCLEOTIDE SEQUENCE [LARGE SCALE GENOMIC DNA]</scope>
    <source>
        <strain evidence="1 2">FACHB-1050</strain>
    </source>
</reference>
<proteinExistence type="predicted"/>
<name>A0ABR8CAD2_9CYAN</name>
<protein>
    <recommendedName>
        <fullName evidence="3">GNAT family N-acetyltransferase</fullName>
    </recommendedName>
</protein>
<evidence type="ECO:0000313" key="1">
    <source>
        <dbReference type="EMBL" id="MBD2317494.1"/>
    </source>
</evidence>
<dbReference type="EMBL" id="JACJQY010000016">
    <property type="protein sequence ID" value="MBD2317494.1"/>
    <property type="molecule type" value="Genomic_DNA"/>
</dbReference>
<gene>
    <name evidence="1" type="ORF">H6G05_11640</name>
</gene>
<organism evidence="1 2">
    <name type="scientific">Phormidium tenue FACHB-1050</name>
    <dbReference type="NCBI Taxonomy" id="2692857"/>
    <lineage>
        <taxon>Bacteria</taxon>
        <taxon>Bacillati</taxon>
        <taxon>Cyanobacteriota</taxon>
        <taxon>Cyanophyceae</taxon>
        <taxon>Oscillatoriophycideae</taxon>
        <taxon>Oscillatoriales</taxon>
        <taxon>Oscillatoriaceae</taxon>
        <taxon>Phormidium</taxon>
    </lineage>
</organism>
<evidence type="ECO:0000313" key="2">
    <source>
        <dbReference type="Proteomes" id="UP000618445"/>
    </source>
</evidence>
<keyword evidence="2" id="KW-1185">Reference proteome</keyword>
<evidence type="ECO:0008006" key="3">
    <source>
        <dbReference type="Google" id="ProtNLM"/>
    </source>
</evidence>
<accession>A0ABR8CAD2</accession>
<dbReference type="RefSeq" id="WP_190578336.1">
    <property type="nucleotide sequence ID" value="NZ_CAWPQU010000008.1"/>
</dbReference>
<sequence>MDYRIRDLTVADEPILWTMLMYAAHEPSLESVQRQPILIPIHESVATLL</sequence>
<comment type="caution">
    <text evidence="1">The sequence shown here is derived from an EMBL/GenBank/DDBJ whole genome shotgun (WGS) entry which is preliminary data.</text>
</comment>
<dbReference type="Proteomes" id="UP000618445">
    <property type="component" value="Unassembled WGS sequence"/>
</dbReference>